<evidence type="ECO:0000256" key="9">
    <source>
        <dbReference type="SAM" id="MobiDB-lite"/>
    </source>
</evidence>
<dbReference type="InterPro" id="IPR000691">
    <property type="entry name" value="Prot_inh_I16_SSI"/>
</dbReference>
<dbReference type="InterPro" id="IPR036819">
    <property type="entry name" value="Subtilisin_inhibitor-like_sf"/>
</dbReference>
<dbReference type="Gene3D" id="3.30.350.10">
    <property type="entry name" value="Subtilisin inhibitor-like"/>
    <property type="match status" value="1"/>
</dbReference>
<comment type="caution">
    <text evidence="11">The sequence shown here is derived from an EMBL/GenBank/DDBJ whole genome shotgun (WGS) entry which is preliminary data.</text>
</comment>
<evidence type="ECO:0000256" key="4">
    <source>
        <dbReference type="ARBA" id="ARBA00022525"/>
    </source>
</evidence>
<keyword evidence="7" id="KW-1015">Disulfide bond</keyword>
<evidence type="ECO:0000313" key="12">
    <source>
        <dbReference type="Proteomes" id="UP001589693"/>
    </source>
</evidence>
<evidence type="ECO:0000313" key="11">
    <source>
        <dbReference type="EMBL" id="MFB9907012.1"/>
    </source>
</evidence>
<evidence type="ECO:0000256" key="3">
    <source>
        <dbReference type="ARBA" id="ARBA00011738"/>
    </source>
</evidence>
<dbReference type="GO" id="GO:0030414">
    <property type="term" value="F:peptidase inhibitor activity"/>
    <property type="evidence" value="ECO:0007669"/>
    <property type="project" value="UniProtKB-KW"/>
</dbReference>
<proteinExistence type="inferred from homology"/>
<dbReference type="PRINTS" id="PR00294">
    <property type="entry name" value="SSBTLNINHBTR"/>
</dbReference>
<organism evidence="11 12">
    <name type="scientific">Allokutzneria oryzae</name>
    <dbReference type="NCBI Taxonomy" id="1378989"/>
    <lineage>
        <taxon>Bacteria</taxon>
        <taxon>Bacillati</taxon>
        <taxon>Actinomycetota</taxon>
        <taxon>Actinomycetes</taxon>
        <taxon>Pseudonocardiales</taxon>
        <taxon>Pseudonocardiaceae</taxon>
        <taxon>Allokutzneria</taxon>
    </lineage>
</organism>
<evidence type="ECO:0000256" key="8">
    <source>
        <dbReference type="RuleBase" id="RU003471"/>
    </source>
</evidence>
<dbReference type="Proteomes" id="UP001589693">
    <property type="component" value="Unassembled WGS sequence"/>
</dbReference>
<evidence type="ECO:0000256" key="2">
    <source>
        <dbReference type="ARBA" id="ARBA00010472"/>
    </source>
</evidence>
<feature type="domain" description="Subtilisin inhibitor" evidence="10">
    <location>
        <begin position="97"/>
        <end position="184"/>
    </location>
</feature>
<comment type="subcellular location">
    <subcellularLocation>
        <location evidence="1">Secreted</location>
    </subcellularLocation>
</comment>
<keyword evidence="5 8" id="KW-0646">Protease inhibitor</keyword>
<evidence type="ECO:0000256" key="1">
    <source>
        <dbReference type="ARBA" id="ARBA00004613"/>
    </source>
</evidence>
<evidence type="ECO:0000256" key="7">
    <source>
        <dbReference type="ARBA" id="ARBA00023157"/>
    </source>
</evidence>
<evidence type="ECO:0000259" key="10">
    <source>
        <dbReference type="Pfam" id="PF00720"/>
    </source>
</evidence>
<dbReference type="RefSeq" id="WP_377856374.1">
    <property type="nucleotide sequence ID" value="NZ_JBHLZU010000019.1"/>
</dbReference>
<accession>A0ABV6A1J2</accession>
<evidence type="ECO:0000256" key="6">
    <source>
        <dbReference type="ARBA" id="ARBA00022900"/>
    </source>
</evidence>
<keyword evidence="4" id="KW-0964">Secreted</keyword>
<sequence length="198" mass="21443">MRTSSAAVSHLDLADGPPGFDCLPYPFFHRDGPSLVPRREIPGRPSVFGSEPARSRNAGEKSGAPAPEGIGMRISLPIALILVAVLSPSAEATVARTELTLTLAKGEKPFPAVKKRSLTCDPVGGTHPFARQACRDLKRSDGDFRRLPGDPRHSGCPRDYWPVTVTARGFWKGRPIAFKHTYGNDCTRNAESGPVFRL</sequence>
<gene>
    <name evidence="11" type="ORF">ACFFQA_24010</name>
</gene>
<dbReference type="InterPro" id="IPR023549">
    <property type="entry name" value="Subtilisin_inhibitor"/>
</dbReference>
<keyword evidence="6 8" id="KW-0722">Serine protease inhibitor</keyword>
<comment type="similarity">
    <text evidence="2 8">Belongs to the protease inhibitor I16 (SSI) family.</text>
</comment>
<keyword evidence="12" id="KW-1185">Reference proteome</keyword>
<dbReference type="Pfam" id="PF00720">
    <property type="entry name" value="SSI"/>
    <property type="match status" value="1"/>
</dbReference>
<dbReference type="EMBL" id="JBHLZU010000019">
    <property type="protein sequence ID" value="MFB9907012.1"/>
    <property type="molecule type" value="Genomic_DNA"/>
</dbReference>
<dbReference type="SUPFAM" id="SSF55399">
    <property type="entry name" value="Subtilisin inhibitor"/>
    <property type="match status" value="1"/>
</dbReference>
<protein>
    <submittedName>
        <fullName evidence="11">Subtilase-type protease inhibitor</fullName>
    </submittedName>
</protein>
<feature type="region of interest" description="Disordered" evidence="9">
    <location>
        <begin position="35"/>
        <end position="68"/>
    </location>
</feature>
<comment type="subunit">
    <text evidence="3">Homodimer.</text>
</comment>
<evidence type="ECO:0000256" key="5">
    <source>
        <dbReference type="ARBA" id="ARBA00022690"/>
    </source>
</evidence>
<reference evidence="11 12" key="1">
    <citation type="submission" date="2024-09" db="EMBL/GenBank/DDBJ databases">
        <authorList>
            <person name="Sun Q."/>
            <person name="Mori K."/>
        </authorList>
    </citation>
    <scope>NUCLEOTIDE SEQUENCE [LARGE SCALE GENOMIC DNA]</scope>
    <source>
        <strain evidence="11 12">TBRC 7907</strain>
    </source>
</reference>
<name>A0ABV6A1J2_9PSEU</name>